<dbReference type="Pfam" id="PF00569">
    <property type="entry name" value="ZZ"/>
    <property type="match status" value="3"/>
</dbReference>
<evidence type="ECO:0000256" key="2">
    <source>
        <dbReference type="ARBA" id="ARBA00022771"/>
    </source>
</evidence>
<feature type="compositionally biased region" description="Acidic residues" evidence="5">
    <location>
        <begin position="752"/>
        <end position="771"/>
    </location>
</feature>
<accession>A0A0B7KEF7</accession>
<dbReference type="CDD" id="cd14947">
    <property type="entry name" value="NBR1_like"/>
    <property type="match status" value="1"/>
</dbReference>
<dbReference type="Gene3D" id="2.60.40.10">
    <property type="entry name" value="Immunoglobulins"/>
    <property type="match status" value="1"/>
</dbReference>
<evidence type="ECO:0000256" key="3">
    <source>
        <dbReference type="ARBA" id="ARBA00022833"/>
    </source>
</evidence>
<dbReference type="PANTHER" id="PTHR20930:SF0">
    <property type="entry name" value="PROTEIN ILRUN"/>
    <property type="match status" value="1"/>
</dbReference>
<evidence type="ECO:0000256" key="4">
    <source>
        <dbReference type="PROSITE-ProRule" id="PRU00228"/>
    </source>
</evidence>
<keyword evidence="3" id="KW-0862">Zinc</keyword>
<dbReference type="GO" id="GO:0008270">
    <property type="term" value="F:zinc ion binding"/>
    <property type="evidence" value="ECO:0007669"/>
    <property type="project" value="UniProtKB-KW"/>
</dbReference>
<organism evidence="7">
    <name type="scientific">Bionectria ochroleuca</name>
    <name type="common">Gliocladium roseum</name>
    <dbReference type="NCBI Taxonomy" id="29856"/>
    <lineage>
        <taxon>Eukaryota</taxon>
        <taxon>Fungi</taxon>
        <taxon>Dikarya</taxon>
        <taxon>Ascomycota</taxon>
        <taxon>Pezizomycotina</taxon>
        <taxon>Sordariomycetes</taxon>
        <taxon>Hypocreomycetidae</taxon>
        <taxon>Hypocreales</taxon>
        <taxon>Bionectriaceae</taxon>
        <taxon>Clonostachys</taxon>
    </lineage>
</organism>
<dbReference type="SMART" id="SM00291">
    <property type="entry name" value="ZnF_ZZ"/>
    <property type="match status" value="4"/>
</dbReference>
<evidence type="ECO:0000259" key="6">
    <source>
        <dbReference type="PROSITE" id="PS50135"/>
    </source>
</evidence>
<dbReference type="InterPro" id="IPR013783">
    <property type="entry name" value="Ig-like_fold"/>
</dbReference>
<reference evidence="7" key="1">
    <citation type="submission" date="2015-01" db="EMBL/GenBank/DDBJ databases">
        <authorList>
            <person name="Durling Mikael"/>
        </authorList>
    </citation>
    <scope>NUCLEOTIDE SEQUENCE</scope>
</reference>
<dbReference type="CDD" id="cd02340">
    <property type="entry name" value="ZZ_NBR1_like"/>
    <property type="match status" value="2"/>
</dbReference>
<evidence type="ECO:0000256" key="5">
    <source>
        <dbReference type="SAM" id="MobiDB-lite"/>
    </source>
</evidence>
<feature type="domain" description="ZZ-type" evidence="6">
    <location>
        <begin position="419"/>
        <end position="473"/>
    </location>
</feature>
<dbReference type="CDD" id="cd02249">
    <property type="entry name" value="ZZ"/>
    <property type="match status" value="1"/>
</dbReference>
<dbReference type="InterPro" id="IPR000433">
    <property type="entry name" value="Znf_ZZ"/>
</dbReference>
<dbReference type="CDD" id="cd02341">
    <property type="entry name" value="ZZ_ZZZ3"/>
    <property type="match status" value="1"/>
</dbReference>
<dbReference type="Gene3D" id="3.30.60.90">
    <property type="match status" value="4"/>
</dbReference>
<dbReference type="Pfam" id="PF16158">
    <property type="entry name" value="N_BRCA1_IG"/>
    <property type="match status" value="1"/>
</dbReference>
<feature type="region of interest" description="Disordered" evidence="5">
    <location>
        <begin position="683"/>
        <end position="771"/>
    </location>
</feature>
<name>A0A0B7KEF7_BIOOC</name>
<dbReference type="InterPro" id="IPR041981">
    <property type="entry name" value="ZZZ3_ZZ"/>
</dbReference>
<dbReference type="InterPro" id="IPR043145">
    <property type="entry name" value="Znf_ZZ_sf"/>
</dbReference>
<dbReference type="PANTHER" id="PTHR20930">
    <property type="entry name" value="OVARIAN CARCINOMA ANTIGEN CA125-RELATED"/>
    <property type="match status" value="1"/>
</dbReference>
<evidence type="ECO:0000313" key="7">
    <source>
        <dbReference type="EMBL" id="CEO53076.1"/>
    </source>
</evidence>
<keyword evidence="1" id="KW-0479">Metal-binding</keyword>
<evidence type="ECO:0000256" key="1">
    <source>
        <dbReference type="ARBA" id="ARBA00022723"/>
    </source>
</evidence>
<feature type="region of interest" description="Disordered" evidence="5">
    <location>
        <begin position="100"/>
        <end position="125"/>
    </location>
</feature>
<dbReference type="PROSITE" id="PS50135">
    <property type="entry name" value="ZF_ZZ_2"/>
    <property type="match status" value="2"/>
</dbReference>
<proteinExistence type="predicted"/>
<dbReference type="InterPro" id="IPR032350">
    <property type="entry name" value="Nbr1_FW"/>
</dbReference>
<dbReference type="AlphaFoldDB" id="A0A0B7KEF7"/>
<keyword evidence="2 4" id="KW-0863">Zinc-finger</keyword>
<protein>
    <recommendedName>
        <fullName evidence="6">ZZ-type domain-containing protein</fullName>
    </recommendedName>
</protein>
<feature type="domain" description="ZZ-type" evidence="6">
    <location>
        <begin position="345"/>
        <end position="397"/>
    </location>
</feature>
<gene>
    <name evidence="7" type="ORF">BN869_000009134_1</name>
</gene>
<feature type="compositionally biased region" description="Basic and acidic residues" evidence="5">
    <location>
        <begin position="724"/>
        <end position="747"/>
    </location>
</feature>
<feature type="compositionally biased region" description="Low complexity" evidence="5">
    <location>
        <begin position="106"/>
        <end position="125"/>
    </location>
</feature>
<dbReference type="EMBL" id="CDPU01000033">
    <property type="protein sequence ID" value="CEO53076.1"/>
    <property type="molecule type" value="Genomic_DNA"/>
</dbReference>
<sequence>MASSATSLDTMITVKVHYDGITRRAKMPLRDTAPKSLEDRIRVFLHVPAEQKITIERYSDSAASFVTLDSTNASVYKQLYRAAKAKSKLKLRVTRVVDESSVEPKPVTVEDSPEESSTPSVETETSAPVALDSNFLSSQETLTAARVPAPKPVVEETQQVWKAYLPEITPIECAKFAICCNSCDKTTPDVHYHCSTCEDGDFDLCQSCVDMGITCHGSDHWLIKRTTKDGQIITSTTETIAPKPKQKLIEEPSWPTIEAKLALARLEQTMSRLNVSMRTCNSCVAEHPEAEFLHCQACDDFDLCRACFSGDAHGHHPGHAFQLAVAGTPMPEHITAKLSPGRNQPHYALCDGCDKFITGVRHKCLECPDWDYCEECMPSAGENHPKHRFVSVYEPLQLSAVSEGFEQQAIHTGIYCDGPVCARTSACTSHYIRGIRYKCAVCHDVDLCETCEASPENKHNKTHPMIKFKTPVRHVSVTTTGEHSDGHAMPAMGDRLPPVSAPSINAVRTVVDMKPEEKAAPESSEPRDLLEFAADEKTEVKEETEEENQASSHHDLRAVFVRDHVADGTILPPDHIFEQTWILRNEGQVSWPAGCSVKFVSGDYMGRVDSAHPAVVSELISCAETTICTEPLAPGEEHAFRVLLRTPTRVGKSVSYWRLTTPDGYRFGHHVWCAVNVRNTDPAPAPIEQTPEVKVEESPEPTVEVKAEEEETPEVNSSQMIFPKLEKESPVASIHEDVKPQPAEEKPSAGMDADEEEWDLSDDNFITDDEYDILDASDEEFLQEQQKMMQKK</sequence>
<dbReference type="SUPFAM" id="SSF57850">
    <property type="entry name" value="RING/U-box"/>
    <property type="match status" value="4"/>
</dbReference>